<dbReference type="Proteomes" id="UP000030645">
    <property type="component" value="Unassembled WGS sequence"/>
</dbReference>
<sequence>MAGFDDVIGDSESISVTAGYVSVWRGGRSEGLWSGKAGGKQEGLEIRLVKQLKLNWLTCSYLYGIRKLGDQIEICPPVLPILYTGKTIL</sequence>
<name>W9RVV8_9ROSA</name>
<evidence type="ECO:0000313" key="1">
    <source>
        <dbReference type="EMBL" id="EXC13647.1"/>
    </source>
</evidence>
<organism evidence="1 2">
    <name type="scientific">Morus notabilis</name>
    <dbReference type="NCBI Taxonomy" id="981085"/>
    <lineage>
        <taxon>Eukaryota</taxon>
        <taxon>Viridiplantae</taxon>
        <taxon>Streptophyta</taxon>
        <taxon>Embryophyta</taxon>
        <taxon>Tracheophyta</taxon>
        <taxon>Spermatophyta</taxon>
        <taxon>Magnoliopsida</taxon>
        <taxon>eudicotyledons</taxon>
        <taxon>Gunneridae</taxon>
        <taxon>Pentapetalae</taxon>
        <taxon>rosids</taxon>
        <taxon>fabids</taxon>
        <taxon>Rosales</taxon>
        <taxon>Moraceae</taxon>
        <taxon>Moreae</taxon>
        <taxon>Morus</taxon>
    </lineage>
</organism>
<evidence type="ECO:0000313" key="2">
    <source>
        <dbReference type="Proteomes" id="UP000030645"/>
    </source>
</evidence>
<protein>
    <submittedName>
        <fullName evidence="1">Uncharacterized protein</fullName>
    </submittedName>
</protein>
<accession>W9RVV8</accession>
<proteinExistence type="predicted"/>
<dbReference type="AlphaFoldDB" id="W9RVV8"/>
<keyword evidence="2" id="KW-1185">Reference proteome</keyword>
<reference evidence="2" key="1">
    <citation type="submission" date="2013-01" db="EMBL/GenBank/DDBJ databases">
        <title>Draft Genome Sequence of a Mulberry Tree, Morus notabilis C.K. Schneid.</title>
        <authorList>
            <person name="He N."/>
            <person name="Zhao S."/>
        </authorList>
    </citation>
    <scope>NUCLEOTIDE SEQUENCE</scope>
</reference>
<dbReference type="EMBL" id="KE345753">
    <property type="protein sequence ID" value="EXC13647.1"/>
    <property type="molecule type" value="Genomic_DNA"/>
</dbReference>
<gene>
    <name evidence="1" type="ORF">L484_019605</name>
</gene>